<accession>A0AA89W7X3</accession>
<dbReference type="Proteomes" id="UP000625930">
    <property type="component" value="Unassembled WGS sequence"/>
</dbReference>
<keyword evidence="2" id="KW-0812">Transmembrane</keyword>
<organism evidence="3 4">
    <name type="scientific">Stenotrophomonas maltophilia</name>
    <name type="common">Pseudomonas maltophilia</name>
    <name type="synonym">Xanthomonas maltophilia</name>
    <dbReference type="NCBI Taxonomy" id="40324"/>
    <lineage>
        <taxon>Bacteria</taxon>
        <taxon>Pseudomonadati</taxon>
        <taxon>Pseudomonadota</taxon>
        <taxon>Gammaproteobacteria</taxon>
        <taxon>Lysobacterales</taxon>
        <taxon>Lysobacteraceae</taxon>
        <taxon>Stenotrophomonas</taxon>
        <taxon>Stenotrophomonas maltophilia group</taxon>
    </lineage>
</organism>
<comment type="caution">
    <text evidence="3">The sequence shown here is derived from an EMBL/GenBank/DDBJ whole genome shotgun (WGS) entry which is preliminary data.</text>
</comment>
<reference evidence="3" key="1">
    <citation type="submission" date="2020-11" db="EMBL/GenBank/DDBJ databases">
        <title>Enhanced detection system for hospital associated transmission using whole genome sequencing surveillance.</title>
        <authorList>
            <person name="Harrison L.H."/>
            <person name="Van Tyne D."/>
            <person name="Marsh J.W."/>
            <person name="Griffith M.P."/>
            <person name="Snyder D.J."/>
            <person name="Cooper V.S."/>
            <person name="Mustapha M."/>
        </authorList>
    </citation>
    <scope>NUCLEOTIDE SEQUENCE</scope>
    <source>
        <strain evidence="3">STEN00091</strain>
    </source>
</reference>
<feature type="region of interest" description="Disordered" evidence="1">
    <location>
        <begin position="251"/>
        <end position="272"/>
    </location>
</feature>
<evidence type="ECO:0000256" key="2">
    <source>
        <dbReference type="SAM" id="Phobius"/>
    </source>
</evidence>
<dbReference type="EMBL" id="JADUNP010000010">
    <property type="protein sequence ID" value="MBH1651928.1"/>
    <property type="molecule type" value="Genomic_DNA"/>
</dbReference>
<protein>
    <recommendedName>
        <fullName evidence="5">Transmembrane protein</fullName>
    </recommendedName>
</protein>
<gene>
    <name evidence="3" type="ORF">I5U67_07070</name>
</gene>
<feature type="compositionally biased region" description="Low complexity" evidence="1">
    <location>
        <begin position="378"/>
        <end position="394"/>
    </location>
</feature>
<feature type="compositionally biased region" description="Low complexity" evidence="1">
    <location>
        <begin position="360"/>
        <end position="371"/>
    </location>
</feature>
<sequence length="418" mass="43228">MTPEEKNQRILQRKRKELLERAKATPTASPTQEERLVSDGVKENLKAAGHWAGVISKRTAELTQKGVVAAAEKAKQAKAQLDAKRTREAQEHSAVEEKPQDAPLTVEQEMLVRQLTSDAAAPVLVGAGDKGMCTVWELVDEFGEPGAQVADGLGGANNLVPDPGAVTSLTKLELGSEQFLFGETGAGMTSNDLLASGGVVSDGMDGLRGAAKEALDANSTIHVPAALAGEGAAPLADLSQQDVVDTLSVSAVPEGSSQPPHAASVEQPVTPIQPSPRSRLPWVLAGVVAVALVAGAIYFLLGKNNQVPPSTPAPASPVATPAAPEQLPEVVEVPVVAPAPAVLSEQAKPEATIERPAPVAAPPVTTTAPIASQPMPSPKRATAPLPKKAPAPAAEPRHDWQQEANADLDAWAKKSGID</sequence>
<evidence type="ECO:0000256" key="1">
    <source>
        <dbReference type="SAM" id="MobiDB-lite"/>
    </source>
</evidence>
<feature type="transmembrane region" description="Helical" evidence="2">
    <location>
        <begin position="280"/>
        <end position="301"/>
    </location>
</feature>
<name>A0AA89W7X3_STEMA</name>
<dbReference type="AlphaFoldDB" id="A0AA89W7X3"/>
<evidence type="ECO:0000313" key="4">
    <source>
        <dbReference type="Proteomes" id="UP000625930"/>
    </source>
</evidence>
<keyword evidence="2" id="KW-0472">Membrane</keyword>
<keyword evidence="2" id="KW-1133">Transmembrane helix</keyword>
<evidence type="ECO:0008006" key="5">
    <source>
        <dbReference type="Google" id="ProtNLM"/>
    </source>
</evidence>
<dbReference type="RefSeq" id="WP_088475700.1">
    <property type="nucleotide sequence ID" value="NZ_JAEDWP010000015.1"/>
</dbReference>
<proteinExistence type="predicted"/>
<feature type="region of interest" description="Disordered" evidence="1">
    <location>
        <begin position="360"/>
        <end position="418"/>
    </location>
</feature>
<evidence type="ECO:0000313" key="3">
    <source>
        <dbReference type="EMBL" id="MBH1651928.1"/>
    </source>
</evidence>